<sequence>MIRYIFFDLGSTLIDESKCIEYRICQLLTQPGAPDRETLERRMAELASQNKLPYKDAAKEFGLETIKWPQQLERLYNGAAETLEKLKPRYHLGIIANQNPGTEERLKAYGIHHFFDVIIASAEAGLDKPDPEIFRLALREAGCMPDEAFMVGDRLDNDIEPAAGLGMHTVWVKQGSFARGDVTLIRHKPEYTVDSISDVPGVFDL</sequence>
<proteinExistence type="predicted"/>
<dbReference type="Proteomes" id="UP000192328">
    <property type="component" value="Unassembled WGS sequence"/>
</dbReference>
<accession>A0AC61PJW7</accession>
<keyword evidence="2" id="KW-1185">Reference proteome</keyword>
<keyword evidence="1" id="KW-0378">Hydrolase</keyword>
<evidence type="ECO:0000313" key="2">
    <source>
        <dbReference type="Proteomes" id="UP000192328"/>
    </source>
</evidence>
<comment type="caution">
    <text evidence="1">The sequence shown here is derived from an EMBL/GenBank/DDBJ whole genome shotgun (WGS) entry which is preliminary data.</text>
</comment>
<evidence type="ECO:0000313" key="1">
    <source>
        <dbReference type="EMBL" id="SMC50180.1"/>
    </source>
</evidence>
<gene>
    <name evidence="1" type="ORF">SAMN06297397_1085</name>
</gene>
<protein>
    <submittedName>
        <fullName evidence="1">Hydrolase of the HAD superfamily</fullName>
    </submittedName>
</protein>
<reference evidence="1" key="1">
    <citation type="submission" date="2017-04" db="EMBL/GenBank/DDBJ databases">
        <authorList>
            <person name="Varghese N."/>
            <person name="Submissions S."/>
        </authorList>
    </citation>
    <scope>NUCLEOTIDE SEQUENCE</scope>
    <source>
        <strain evidence="1">WTE2008</strain>
    </source>
</reference>
<name>A0AC61PJW7_9FIRM</name>
<dbReference type="EMBL" id="FWXZ01000002">
    <property type="protein sequence ID" value="SMC50180.1"/>
    <property type="molecule type" value="Genomic_DNA"/>
</dbReference>
<organism evidence="1 2">
    <name type="scientific">Aristaeella lactis</name>
    <dbReference type="NCBI Taxonomy" id="3046383"/>
    <lineage>
        <taxon>Bacteria</taxon>
        <taxon>Bacillati</taxon>
        <taxon>Bacillota</taxon>
        <taxon>Clostridia</taxon>
        <taxon>Eubacteriales</taxon>
        <taxon>Aristaeellaceae</taxon>
        <taxon>Aristaeella</taxon>
    </lineage>
</organism>